<feature type="domain" description="ABC transmembrane type-1" evidence="13">
    <location>
        <begin position="91"/>
        <end position="280"/>
    </location>
</feature>
<evidence type="ECO:0000313" key="15">
    <source>
        <dbReference type="Proteomes" id="UP001213972"/>
    </source>
</evidence>
<name>A0AAJ5W0T3_9MICO</name>
<dbReference type="InterPro" id="IPR027417">
    <property type="entry name" value="P-loop_NTPase"/>
</dbReference>
<accession>A0AAJ5W0T3</accession>
<evidence type="ECO:0000256" key="11">
    <source>
        <dbReference type="RuleBase" id="RU363032"/>
    </source>
</evidence>
<feature type="domain" description="ABC transporter" evidence="12">
    <location>
        <begin position="632"/>
        <end position="877"/>
    </location>
</feature>
<dbReference type="SUPFAM" id="SSF52540">
    <property type="entry name" value="P-loop containing nucleoside triphosphate hydrolases"/>
    <property type="match status" value="2"/>
</dbReference>
<dbReference type="SUPFAM" id="SSF161098">
    <property type="entry name" value="MetI-like"/>
    <property type="match status" value="1"/>
</dbReference>
<dbReference type="Gene3D" id="3.40.50.300">
    <property type="entry name" value="P-loop containing nucleotide triphosphate hydrolases"/>
    <property type="match status" value="2"/>
</dbReference>
<dbReference type="InterPro" id="IPR003439">
    <property type="entry name" value="ABC_transporter-like_ATP-bd"/>
</dbReference>
<keyword evidence="7" id="KW-0547">Nucleotide-binding</keyword>
<dbReference type="PROSITE" id="PS00211">
    <property type="entry name" value="ABC_TRANSPORTER_1"/>
    <property type="match status" value="2"/>
</dbReference>
<dbReference type="GO" id="GO:0016887">
    <property type="term" value="F:ATP hydrolysis activity"/>
    <property type="evidence" value="ECO:0007669"/>
    <property type="project" value="InterPro"/>
</dbReference>
<dbReference type="Proteomes" id="UP001213972">
    <property type="component" value="Chromosome"/>
</dbReference>
<dbReference type="NCBIfam" id="NF008453">
    <property type="entry name" value="PRK11308.1"/>
    <property type="match status" value="2"/>
</dbReference>
<feature type="transmembrane region" description="Helical" evidence="11">
    <location>
        <begin position="212"/>
        <end position="235"/>
    </location>
</feature>
<evidence type="ECO:0000256" key="9">
    <source>
        <dbReference type="ARBA" id="ARBA00022989"/>
    </source>
</evidence>
<dbReference type="PROSITE" id="PS50928">
    <property type="entry name" value="ABC_TM1"/>
    <property type="match status" value="1"/>
</dbReference>
<dbReference type="AlphaFoldDB" id="A0AAJ5W0T3"/>
<proteinExistence type="inferred from homology"/>
<dbReference type="GO" id="GO:0005886">
    <property type="term" value="C:plasma membrane"/>
    <property type="evidence" value="ECO:0007669"/>
    <property type="project" value="UniProtKB-SubCell"/>
</dbReference>
<dbReference type="InterPro" id="IPR035906">
    <property type="entry name" value="MetI-like_sf"/>
</dbReference>
<feature type="transmembrane region" description="Helical" evidence="11">
    <location>
        <begin position="260"/>
        <end position="283"/>
    </location>
</feature>
<dbReference type="GO" id="GO:0055085">
    <property type="term" value="P:transmembrane transport"/>
    <property type="evidence" value="ECO:0007669"/>
    <property type="project" value="InterPro"/>
</dbReference>
<dbReference type="InterPro" id="IPR000515">
    <property type="entry name" value="MetI-like"/>
</dbReference>
<gene>
    <name evidence="14" type="ORF">P0Y48_13470</name>
</gene>
<organism evidence="14 15">
    <name type="scientific">Candidatus Microbacterium phytovorans</name>
    <dbReference type="NCBI Taxonomy" id="3121374"/>
    <lineage>
        <taxon>Bacteria</taxon>
        <taxon>Bacillati</taxon>
        <taxon>Actinomycetota</taxon>
        <taxon>Actinomycetes</taxon>
        <taxon>Micrococcales</taxon>
        <taxon>Microbacteriaceae</taxon>
        <taxon>Microbacterium</taxon>
    </lineage>
</organism>
<feature type="transmembrane region" description="Helical" evidence="11">
    <location>
        <begin position="33"/>
        <end position="51"/>
    </location>
</feature>
<dbReference type="InterPro" id="IPR025966">
    <property type="entry name" value="OppC_N"/>
</dbReference>
<dbReference type="Pfam" id="PF12911">
    <property type="entry name" value="OppC_N"/>
    <property type="match status" value="1"/>
</dbReference>
<evidence type="ECO:0000256" key="10">
    <source>
        <dbReference type="ARBA" id="ARBA00023136"/>
    </source>
</evidence>
<dbReference type="InterPro" id="IPR013563">
    <property type="entry name" value="Oligopep_ABC_C"/>
</dbReference>
<keyword evidence="6 11" id="KW-0812">Transmembrane</keyword>
<dbReference type="InterPro" id="IPR050388">
    <property type="entry name" value="ABC_Ni/Peptide_Import"/>
</dbReference>
<dbReference type="Pfam" id="PF00005">
    <property type="entry name" value="ABC_tran"/>
    <property type="match status" value="2"/>
</dbReference>
<feature type="domain" description="ABC transporter" evidence="12">
    <location>
        <begin position="327"/>
        <end position="573"/>
    </location>
</feature>
<evidence type="ECO:0000259" key="12">
    <source>
        <dbReference type="PROSITE" id="PS50893"/>
    </source>
</evidence>
<dbReference type="CDD" id="cd03257">
    <property type="entry name" value="ABC_NikE_OppD_transporters"/>
    <property type="match status" value="2"/>
</dbReference>
<evidence type="ECO:0000256" key="3">
    <source>
        <dbReference type="ARBA" id="ARBA00005417"/>
    </source>
</evidence>
<dbReference type="GO" id="GO:0005524">
    <property type="term" value="F:ATP binding"/>
    <property type="evidence" value="ECO:0007669"/>
    <property type="project" value="UniProtKB-KW"/>
</dbReference>
<dbReference type="GO" id="GO:0015833">
    <property type="term" value="P:peptide transport"/>
    <property type="evidence" value="ECO:0007669"/>
    <property type="project" value="InterPro"/>
</dbReference>
<dbReference type="EMBL" id="CP119321">
    <property type="protein sequence ID" value="WEK13450.1"/>
    <property type="molecule type" value="Genomic_DNA"/>
</dbReference>
<keyword evidence="5" id="KW-1003">Cell membrane</keyword>
<dbReference type="PANTHER" id="PTHR43297">
    <property type="entry name" value="OLIGOPEPTIDE TRANSPORT ATP-BINDING PROTEIN APPD"/>
    <property type="match status" value="1"/>
</dbReference>
<dbReference type="PANTHER" id="PTHR43297:SF2">
    <property type="entry name" value="DIPEPTIDE TRANSPORT ATP-BINDING PROTEIN DPPD"/>
    <property type="match status" value="1"/>
</dbReference>
<evidence type="ECO:0000256" key="8">
    <source>
        <dbReference type="ARBA" id="ARBA00022840"/>
    </source>
</evidence>
<dbReference type="SMART" id="SM00382">
    <property type="entry name" value="AAA"/>
    <property type="match status" value="2"/>
</dbReference>
<evidence type="ECO:0000259" key="13">
    <source>
        <dbReference type="PROSITE" id="PS50928"/>
    </source>
</evidence>
<keyword evidence="10 11" id="KW-0472">Membrane</keyword>
<feature type="transmembrane region" description="Helical" evidence="11">
    <location>
        <begin position="130"/>
        <end position="150"/>
    </location>
</feature>
<comment type="similarity">
    <text evidence="11">Belongs to the binding-protein-dependent transport system permease family.</text>
</comment>
<reference evidence="14" key="1">
    <citation type="submission" date="2023-03" db="EMBL/GenBank/DDBJ databases">
        <title>Andean soil-derived lignocellulolytic bacterial consortium as a source of novel taxa and putative plastic-active enzymes.</title>
        <authorList>
            <person name="Diaz-Garcia L."/>
            <person name="Chuvochina M."/>
            <person name="Feuerriegel G."/>
            <person name="Bunk B."/>
            <person name="Sproer C."/>
            <person name="Streit W.R."/>
            <person name="Rodriguez L.M."/>
            <person name="Overmann J."/>
            <person name="Jimenez D.J."/>
        </authorList>
    </citation>
    <scope>NUCLEOTIDE SEQUENCE</scope>
    <source>
        <strain evidence="14">MAG 4610</strain>
    </source>
</reference>
<dbReference type="InterPro" id="IPR017871">
    <property type="entry name" value="ABC_transporter-like_CS"/>
</dbReference>
<dbReference type="NCBIfam" id="NF007739">
    <property type="entry name" value="PRK10419.1"/>
    <property type="match status" value="2"/>
</dbReference>
<sequence>MTDTKLLLAEETARPARRPHFLRSMLRRPSASVSLLFLLLVVLACVFAGVLSPYSPFEQNLAAVYQGPSAAHPLGTDSLGRDLLSRLLHGGQVTLSGAIVAVIVYGLLGVIVGIIAGTARGRVDAVIMRFVDLMLSIPGLIVLLVVLAIFGSNEMAAMITLGILSAPSLIRVVRGSTLSAKTELYVTAARVAGLTPAQVQWRHILPAISGPAITQVTLFAAAAILTEAGLGYLGLGVQPPQPNWGNLINDAQQAMMTSPWMLVPTGGVLVLVSLALGMLGNAIRDAYMGRGARSDDGEQSWRSMAAKVVRGQNPVAGAEAETALLSVRGLDVTLGDGTTKLVSGVDLDVAPGESVGIVGESGSGKTMFVTALLRMTPPGSTISADACRFDGRDLLALDEKGMNAIRGTGIAYITQESISSLDPVFTAGQQVAEAVRQHRRVSRREAKRITLELFAMVRLPDPRAVAARYPHELSGGMAQRVCIARALAGEPRLLVADEPTTALDVTVQAEILDLLRDLREKTGMALLIVTHDWGVLADSCDRALVMYRGEMVEQAPVVDLVRTPQHPYSAALLAANPSEVAAGSRLPTVADIFPEAGAAVVTTARPTAPAADAAPVASTEAAPVASSGEPLLRIEDLSVVYPGRGRRRAHPALDGVSIDVGRGETVGVVGESGSGKSTTGNSVLGLTPISSGRILFDGEDITGLPATGRRDLSRRLQAIFQDPYSSLNPHRTVGQSITETLEADPADDRATRRDRAIDMLASVGLDAAAYDRYPGQFSGGQRQRISIARAMLPAPELIVCDEVVSALDLSVQAQVINLLVDLQRQNGLSYLFITHDLSVVKHLCQRVVVLRNGQIVEEGPTERVLTDPQTAYTKRLVLAAPVIDPDRQRERRLERLDAVTTNMPSFKGA</sequence>
<dbReference type="PROSITE" id="PS50893">
    <property type="entry name" value="ABC_TRANSPORTER_2"/>
    <property type="match status" value="2"/>
</dbReference>
<protein>
    <submittedName>
        <fullName evidence="14">Dipeptide ABC transporter ATP-binding protein</fullName>
    </submittedName>
</protein>
<comment type="similarity">
    <text evidence="3">Belongs to the ABC transporter superfamily.</text>
</comment>
<evidence type="ECO:0000256" key="6">
    <source>
        <dbReference type="ARBA" id="ARBA00022692"/>
    </source>
</evidence>
<evidence type="ECO:0000256" key="2">
    <source>
        <dbReference type="ARBA" id="ARBA00004202"/>
    </source>
</evidence>
<dbReference type="CDD" id="cd06261">
    <property type="entry name" value="TM_PBP2"/>
    <property type="match status" value="1"/>
</dbReference>
<evidence type="ECO:0000256" key="4">
    <source>
        <dbReference type="ARBA" id="ARBA00022448"/>
    </source>
</evidence>
<evidence type="ECO:0000256" key="1">
    <source>
        <dbReference type="ARBA" id="ARBA00004141"/>
    </source>
</evidence>
<dbReference type="InterPro" id="IPR003593">
    <property type="entry name" value="AAA+_ATPase"/>
</dbReference>
<evidence type="ECO:0000313" key="14">
    <source>
        <dbReference type="EMBL" id="WEK13450.1"/>
    </source>
</evidence>
<evidence type="ECO:0000256" key="7">
    <source>
        <dbReference type="ARBA" id="ARBA00022741"/>
    </source>
</evidence>
<keyword evidence="9 11" id="KW-1133">Transmembrane helix</keyword>
<keyword evidence="8 14" id="KW-0067">ATP-binding</keyword>
<comment type="subcellular location">
    <subcellularLocation>
        <location evidence="11">Cell membrane</location>
        <topology evidence="11">Multi-pass membrane protein</topology>
    </subcellularLocation>
    <subcellularLocation>
        <location evidence="2">Cell membrane</location>
        <topology evidence="2">Peripheral membrane protein</topology>
    </subcellularLocation>
    <subcellularLocation>
        <location evidence="1">Membrane</location>
        <topology evidence="1">Multi-pass membrane protein</topology>
    </subcellularLocation>
</comment>
<dbReference type="Gene3D" id="1.10.3720.10">
    <property type="entry name" value="MetI-like"/>
    <property type="match status" value="1"/>
</dbReference>
<evidence type="ECO:0000256" key="5">
    <source>
        <dbReference type="ARBA" id="ARBA00022475"/>
    </source>
</evidence>
<dbReference type="Pfam" id="PF00528">
    <property type="entry name" value="BPD_transp_1"/>
    <property type="match status" value="1"/>
</dbReference>
<keyword evidence="4 11" id="KW-0813">Transport</keyword>
<dbReference type="Pfam" id="PF08352">
    <property type="entry name" value="oligo_HPY"/>
    <property type="match status" value="2"/>
</dbReference>
<feature type="transmembrane region" description="Helical" evidence="11">
    <location>
        <begin position="93"/>
        <end position="118"/>
    </location>
</feature>